<sequence length="80" mass="9434">VLSALIENGVPVNSQSWTVMTSSMHARLHNRWSQWCRALEFNGKHVRNVLEAENNFWLLGIDWQAQWKTHKLHGHEWVES</sequence>
<reference evidence="1" key="1">
    <citation type="journal article" date="2020" name="Stud. Mycol.">
        <title>101 Dothideomycetes genomes: a test case for predicting lifestyles and emergence of pathogens.</title>
        <authorList>
            <person name="Haridas S."/>
            <person name="Albert R."/>
            <person name="Binder M."/>
            <person name="Bloem J."/>
            <person name="Labutti K."/>
            <person name="Salamov A."/>
            <person name="Andreopoulos B."/>
            <person name="Baker S."/>
            <person name="Barry K."/>
            <person name="Bills G."/>
            <person name="Bluhm B."/>
            <person name="Cannon C."/>
            <person name="Castanera R."/>
            <person name="Culley D."/>
            <person name="Daum C."/>
            <person name="Ezra D."/>
            <person name="Gonzalez J."/>
            <person name="Henrissat B."/>
            <person name="Kuo A."/>
            <person name="Liang C."/>
            <person name="Lipzen A."/>
            <person name="Lutzoni F."/>
            <person name="Magnuson J."/>
            <person name="Mondo S."/>
            <person name="Nolan M."/>
            <person name="Ohm R."/>
            <person name="Pangilinan J."/>
            <person name="Park H.-J."/>
            <person name="Ramirez L."/>
            <person name="Alfaro M."/>
            <person name="Sun H."/>
            <person name="Tritt A."/>
            <person name="Yoshinaga Y."/>
            <person name="Zwiers L.-H."/>
            <person name="Turgeon B."/>
            <person name="Goodwin S."/>
            <person name="Spatafora J."/>
            <person name="Crous P."/>
            <person name="Grigoriev I."/>
        </authorList>
    </citation>
    <scope>NUCLEOTIDE SEQUENCE</scope>
    <source>
        <strain evidence="1">CBS 110217</strain>
    </source>
</reference>
<dbReference type="AlphaFoldDB" id="A0A9P4GW17"/>
<dbReference type="Proteomes" id="UP000799777">
    <property type="component" value="Unassembled WGS sequence"/>
</dbReference>
<gene>
    <name evidence="1" type="ORF">EK21DRAFT_14307</name>
</gene>
<feature type="non-terminal residue" evidence="1">
    <location>
        <position position="1"/>
    </location>
</feature>
<feature type="non-terminal residue" evidence="1">
    <location>
        <position position="80"/>
    </location>
</feature>
<protein>
    <submittedName>
        <fullName evidence="1">Uncharacterized protein</fullName>
    </submittedName>
</protein>
<name>A0A9P4GW17_9PLEO</name>
<accession>A0A9P4GW17</accession>
<evidence type="ECO:0000313" key="1">
    <source>
        <dbReference type="EMBL" id="KAF2023983.1"/>
    </source>
</evidence>
<organism evidence="1 2">
    <name type="scientific">Setomelanomma holmii</name>
    <dbReference type="NCBI Taxonomy" id="210430"/>
    <lineage>
        <taxon>Eukaryota</taxon>
        <taxon>Fungi</taxon>
        <taxon>Dikarya</taxon>
        <taxon>Ascomycota</taxon>
        <taxon>Pezizomycotina</taxon>
        <taxon>Dothideomycetes</taxon>
        <taxon>Pleosporomycetidae</taxon>
        <taxon>Pleosporales</taxon>
        <taxon>Pleosporineae</taxon>
        <taxon>Phaeosphaeriaceae</taxon>
        <taxon>Setomelanomma</taxon>
    </lineage>
</organism>
<evidence type="ECO:0000313" key="2">
    <source>
        <dbReference type="Proteomes" id="UP000799777"/>
    </source>
</evidence>
<proteinExistence type="predicted"/>
<comment type="caution">
    <text evidence="1">The sequence shown here is derived from an EMBL/GenBank/DDBJ whole genome shotgun (WGS) entry which is preliminary data.</text>
</comment>
<dbReference type="EMBL" id="ML978314">
    <property type="protein sequence ID" value="KAF2023983.1"/>
    <property type="molecule type" value="Genomic_DNA"/>
</dbReference>
<keyword evidence="2" id="KW-1185">Reference proteome</keyword>